<keyword evidence="9" id="KW-1185">Reference proteome</keyword>
<feature type="transmembrane region" description="Helical" evidence="7">
    <location>
        <begin position="107"/>
        <end position="128"/>
    </location>
</feature>
<dbReference type="EMBL" id="ML178816">
    <property type="protein sequence ID" value="TFL05687.1"/>
    <property type="molecule type" value="Genomic_DNA"/>
</dbReference>
<dbReference type="OrthoDB" id="9974841at2759"/>
<dbReference type="GO" id="GO:0045277">
    <property type="term" value="C:respiratory chain complex IV"/>
    <property type="evidence" value="ECO:0007669"/>
    <property type="project" value="InterPro"/>
</dbReference>
<dbReference type="InterPro" id="IPR004202">
    <property type="entry name" value="COX7C/Cox8"/>
</dbReference>
<evidence type="ECO:0000256" key="1">
    <source>
        <dbReference type="ARBA" id="ARBA00004434"/>
    </source>
</evidence>
<dbReference type="UniPathway" id="UPA00705"/>
<keyword evidence="4" id="KW-0999">Mitochondrion inner membrane</keyword>
<dbReference type="AlphaFoldDB" id="A0A5C3QWH7"/>
<keyword evidence="5" id="KW-0496">Mitochondrion</keyword>
<accession>A0A5C3QWH7</accession>
<evidence type="ECO:0000256" key="5">
    <source>
        <dbReference type="ARBA" id="ARBA00023128"/>
    </source>
</evidence>
<evidence type="ECO:0000256" key="6">
    <source>
        <dbReference type="ARBA" id="ARBA00023136"/>
    </source>
</evidence>
<keyword evidence="7" id="KW-0812">Transmembrane</keyword>
<dbReference type="Proteomes" id="UP000305067">
    <property type="component" value="Unassembled WGS sequence"/>
</dbReference>
<evidence type="ECO:0008006" key="10">
    <source>
        <dbReference type="Google" id="ProtNLM"/>
    </source>
</evidence>
<protein>
    <recommendedName>
        <fullName evidence="10">Cytochrome c oxidase subunit VIIc</fullName>
    </recommendedName>
</protein>
<comment type="similarity">
    <text evidence="3">Belongs to the cytochrome c oxidase VIIc family.</text>
</comment>
<sequence>MHRRRNTVAPRSSPDHELSGIQTTHHHLTYLPVPSLPTPALLTTCFLTTHTHSLALFSPTMSALLARSAQATRNVAWTRSFHASRTARSAHAKHELVPFSYKSPLGLALRISAFFVIPFSLPFATAAWQLSKGKADA</sequence>
<keyword evidence="7" id="KW-1133">Transmembrane helix</keyword>
<dbReference type="GO" id="GO:0005743">
    <property type="term" value="C:mitochondrial inner membrane"/>
    <property type="evidence" value="ECO:0007669"/>
    <property type="project" value="UniProtKB-SubCell"/>
</dbReference>
<comment type="subcellular location">
    <subcellularLocation>
        <location evidence="1">Mitochondrion inner membrane</location>
        <topology evidence="1">Single-pass membrane protein</topology>
    </subcellularLocation>
</comment>
<dbReference type="Gene3D" id="4.10.49.10">
    <property type="entry name" value="Cytochrome c oxidase subunit VIIc"/>
    <property type="match status" value="1"/>
</dbReference>
<keyword evidence="6 7" id="KW-0472">Membrane</keyword>
<proteinExistence type="inferred from homology"/>
<evidence type="ECO:0000256" key="2">
    <source>
        <dbReference type="ARBA" id="ARBA00004673"/>
    </source>
</evidence>
<dbReference type="Pfam" id="PF02935">
    <property type="entry name" value="COX7C"/>
    <property type="match status" value="1"/>
</dbReference>
<name>A0A5C3QWH7_9AGAR</name>
<organism evidence="8 9">
    <name type="scientific">Pterulicium gracile</name>
    <dbReference type="NCBI Taxonomy" id="1884261"/>
    <lineage>
        <taxon>Eukaryota</taxon>
        <taxon>Fungi</taxon>
        <taxon>Dikarya</taxon>
        <taxon>Basidiomycota</taxon>
        <taxon>Agaricomycotina</taxon>
        <taxon>Agaricomycetes</taxon>
        <taxon>Agaricomycetidae</taxon>
        <taxon>Agaricales</taxon>
        <taxon>Pleurotineae</taxon>
        <taxon>Pterulaceae</taxon>
        <taxon>Pterulicium</taxon>
    </lineage>
</organism>
<gene>
    <name evidence="8" type="ORF">BDV98DRAFT_560460</name>
</gene>
<evidence type="ECO:0000313" key="8">
    <source>
        <dbReference type="EMBL" id="TFL05687.1"/>
    </source>
</evidence>
<dbReference type="GO" id="GO:0006123">
    <property type="term" value="P:mitochondrial electron transport, cytochrome c to oxygen"/>
    <property type="evidence" value="ECO:0007669"/>
    <property type="project" value="InterPro"/>
</dbReference>
<dbReference type="InterPro" id="IPR036636">
    <property type="entry name" value="COX7C/Cox8_sf"/>
</dbReference>
<evidence type="ECO:0000256" key="4">
    <source>
        <dbReference type="ARBA" id="ARBA00022792"/>
    </source>
</evidence>
<evidence type="ECO:0000313" key="9">
    <source>
        <dbReference type="Proteomes" id="UP000305067"/>
    </source>
</evidence>
<reference evidence="8 9" key="1">
    <citation type="journal article" date="2019" name="Nat. Ecol. Evol.">
        <title>Megaphylogeny resolves global patterns of mushroom evolution.</title>
        <authorList>
            <person name="Varga T."/>
            <person name="Krizsan K."/>
            <person name="Foldi C."/>
            <person name="Dima B."/>
            <person name="Sanchez-Garcia M."/>
            <person name="Sanchez-Ramirez S."/>
            <person name="Szollosi G.J."/>
            <person name="Szarkandi J.G."/>
            <person name="Papp V."/>
            <person name="Albert L."/>
            <person name="Andreopoulos W."/>
            <person name="Angelini C."/>
            <person name="Antonin V."/>
            <person name="Barry K.W."/>
            <person name="Bougher N.L."/>
            <person name="Buchanan P."/>
            <person name="Buyck B."/>
            <person name="Bense V."/>
            <person name="Catcheside P."/>
            <person name="Chovatia M."/>
            <person name="Cooper J."/>
            <person name="Damon W."/>
            <person name="Desjardin D."/>
            <person name="Finy P."/>
            <person name="Geml J."/>
            <person name="Haridas S."/>
            <person name="Hughes K."/>
            <person name="Justo A."/>
            <person name="Karasinski D."/>
            <person name="Kautmanova I."/>
            <person name="Kiss B."/>
            <person name="Kocsube S."/>
            <person name="Kotiranta H."/>
            <person name="LaButti K.M."/>
            <person name="Lechner B.E."/>
            <person name="Liimatainen K."/>
            <person name="Lipzen A."/>
            <person name="Lukacs Z."/>
            <person name="Mihaltcheva S."/>
            <person name="Morgado L.N."/>
            <person name="Niskanen T."/>
            <person name="Noordeloos M.E."/>
            <person name="Ohm R.A."/>
            <person name="Ortiz-Santana B."/>
            <person name="Ovrebo C."/>
            <person name="Racz N."/>
            <person name="Riley R."/>
            <person name="Savchenko A."/>
            <person name="Shiryaev A."/>
            <person name="Soop K."/>
            <person name="Spirin V."/>
            <person name="Szebenyi C."/>
            <person name="Tomsovsky M."/>
            <person name="Tulloss R.E."/>
            <person name="Uehling J."/>
            <person name="Grigoriev I.V."/>
            <person name="Vagvolgyi C."/>
            <person name="Papp T."/>
            <person name="Martin F.M."/>
            <person name="Miettinen O."/>
            <person name="Hibbett D.S."/>
            <person name="Nagy L.G."/>
        </authorList>
    </citation>
    <scope>NUCLEOTIDE SEQUENCE [LARGE SCALE GENOMIC DNA]</scope>
    <source>
        <strain evidence="8 9">CBS 309.79</strain>
    </source>
</reference>
<evidence type="ECO:0000256" key="7">
    <source>
        <dbReference type="SAM" id="Phobius"/>
    </source>
</evidence>
<evidence type="ECO:0000256" key="3">
    <source>
        <dbReference type="ARBA" id="ARBA00010514"/>
    </source>
</evidence>
<comment type="pathway">
    <text evidence="2">Energy metabolism; oxidative phosphorylation.</text>
</comment>